<evidence type="ECO:0000313" key="1">
    <source>
        <dbReference type="EMBL" id="MDV6299947.1"/>
    </source>
</evidence>
<comment type="caution">
    <text evidence="1">The sequence shown here is derived from an EMBL/GenBank/DDBJ whole genome shotgun (WGS) entry which is preliminary data.</text>
</comment>
<dbReference type="Proteomes" id="UP001185873">
    <property type="component" value="Unassembled WGS sequence"/>
</dbReference>
<dbReference type="AlphaFoldDB" id="A0AAE4R1Q3"/>
<dbReference type="RefSeq" id="WP_317470606.1">
    <property type="nucleotide sequence ID" value="NZ_JAWLKJ010000003.1"/>
</dbReference>
<accession>A0AAE4R1Q3</accession>
<dbReference type="Pfam" id="PF10910">
    <property type="entry name" value="Phage_gene29"/>
    <property type="match status" value="1"/>
</dbReference>
<name>A0AAE4R1Q3_9ACTN</name>
<sequence length="124" mass="13628">MALPVQEHCNPDDPREHLLWTYLGLADVGAPMLIPEDALRRLSALQYAAGVRHHPELQTIRYLPPAGATHLSWMSAAASGEWAKIDDPRFTAHEAPEAGVDTSQWSAAQKIAVAEQLRTEGVIR</sequence>
<proteinExistence type="predicted"/>
<evidence type="ECO:0000313" key="2">
    <source>
        <dbReference type="Proteomes" id="UP001185873"/>
    </source>
</evidence>
<gene>
    <name evidence="1" type="ORF">R3P82_12590</name>
</gene>
<reference evidence="1" key="1">
    <citation type="submission" date="2023-10" db="EMBL/GenBank/DDBJ databases">
        <title>Development of a sustainable strategy for remediation of hydrocarbon-contaminated territories based on the waste exchange concept.</title>
        <authorList>
            <person name="Krivoruchko A."/>
        </authorList>
    </citation>
    <scope>NUCLEOTIDE SEQUENCE</scope>
    <source>
        <strain evidence="1">IEGM 1175</strain>
    </source>
</reference>
<organism evidence="1 2">
    <name type="scientific">Dietzia maris</name>
    <dbReference type="NCBI Taxonomy" id="37915"/>
    <lineage>
        <taxon>Bacteria</taxon>
        <taxon>Bacillati</taxon>
        <taxon>Actinomycetota</taxon>
        <taxon>Actinomycetes</taxon>
        <taxon>Mycobacteriales</taxon>
        <taxon>Dietziaceae</taxon>
        <taxon>Dietzia</taxon>
    </lineage>
</organism>
<protein>
    <submittedName>
        <fullName evidence="1">DUF2744 domain-containing protein</fullName>
    </submittedName>
</protein>
<dbReference type="InterPro" id="IPR021226">
    <property type="entry name" value="Phage_gene29"/>
</dbReference>
<dbReference type="EMBL" id="JAWLKJ010000003">
    <property type="protein sequence ID" value="MDV6299947.1"/>
    <property type="molecule type" value="Genomic_DNA"/>
</dbReference>